<proteinExistence type="predicted"/>
<dbReference type="PANTHER" id="PTHR33977">
    <property type="entry name" value="ZINC ION BINDING PROTEIN"/>
    <property type="match status" value="1"/>
</dbReference>
<dbReference type="PANTHER" id="PTHR33977:SF1">
    <property type="entry name" value="ZINC ION BINDING PROTEIN"/>
    <property type="match status" value="1"/>
</dbReference>
<gene>
    <name evidence="2" type="ORF">AMTR_s00037p00218460</name>
</gene>
<name>U5D4N3_AMBTC</name>
<dbReference type="EMBL" id="KI392350">
    <property type="protein sequence ID" value="ERN17409.1"/>
    <property type="molecule type" value="Genomic_DNA"/>
</dbReference>
<dbReference type="Proteomes" id="UP000017836">
    <property type="component" value="Unassembled WGS sequence"/>
</dbReference>
<dbReference type="Gramene" id="ERN17409">
    <property type="protein sequence ID" value="ERN17409"/>
    <property type="gene ID" value="AMTR_s00037p00218460"/>
</dbReference>
<feature type="region of interest" description="Disordered" evidence="1">
    <location>
        <begin position="191"/>
        <end position="210"/>
    </location>
</feature>
<dbReference type="HOGENOM" id="CLU_1311642_0_0_1"/>
<keyword evidence="3" id="KW-1185">Reference proteome</keyword>
<dbReference type="OMA" id="VIKYRER"/>
<reference evidence="3" key="1">
    <citation type="journal article" date="2013" name="Science">
        <title>The Amborella genome and the evolution of flowering plants.</title>
        <authorList>
            <consortium name="Amborella Genome Project"/>
        </authorList>
    </citation>
    <scope>NUCLEOTIDE SEQUENCE [LARGE SCALE GENOMIC DNA]</scope>
</reference>
<accession>U5D4N3</accession>
<evidence type="ECO:0000256" key="1">
    <source>
        <dbReference type="SAM" id="MobiDB-lite"/>
    </source>
</evidence>
<dbReference type="AlphaFoldDB" id="U5D4N3"/>
<sequence>MVALNSVAAFTLIQVDLSIGSPFHRPNMENAVTNKSIIYSLPVQNNGEGYFDSSKLSWSQISERGKVVDVAVIPFDRVDDFVNGESRHKKCPTNFFRRSTRKKNTKMGKGIDITYMCSYGRKDYRPQSTEQELDAHSDAQVQKNVRSESNVRKRRRLGRKRGCLCTFTISQLPDSHMNAVIKYRERRHVDKNGWPCHGPDDPTTREGYFL</sequence>
<evidence type="ECO:0000313" key="2">
    <source>
        <dbReference type="EMBL" id="ERN17409.1"/>
    </source>
</evidence>
<feature type="region of interest" description="Disordered" evidence="1">
    <location>
        <begin position="127"/>
        <end position="154"/>
    </location>
</feature>
<organism evidence="2 3">
    <name type="scientific">Amborella trichopoda</name>
    <dbReference type="NCBI Taxonomy" id="13333"/>
    <lineage>
        <taxon>Eukaryota</taxon>
        <taxon>Viridiplantae</taxon>
        <taxon>Streptophyta</taxon>
        <taxon>Embryophyta</taxon>
        <taxon>Tracheophyta</taxon>
        <taxon>Spermatophyta</taxon>
        <taxon>Magnoliopsida</taxon>
        <taxon>Amborellales</taxon>
        <taxon>Amborellaceae</taxon>
        <taxon>Amborella</taxon>
    </lineage>
</organism>
<protein>
    <submittedName>
        <fullName evidence="2">Uncharacterized protein</fullName>
    </submittedName>
</protein>
<evidence type="ECO:0000313" key="3">
    <source>
        <dbReference type="Proteomes" id="UP000017836"/>
    </source>
</evidence>